<evidence type="ECO:0000313" key="1">
    <source>
        <dbReference type="EMBL" id="EDT37539.1"/>
    </source>
</evidence>
<dbReference type="AlphaFoldDB" id="B1TFW3"/>
<gene>
    <name evidence="1" type="ORF">BamMEX5DRAFT_6679</name>
</gene>
<comment type="caution">
    <text evidence="1">The sequence shown here is derived from an EMBL/GenBank/DDBJ whole genome shotgun (WGS) entry which is preliminary data.</text>
</comment>
<evidence type="ECO:0000313" key="2">
    <source>
        <dbReference type="Proteomes" id="UP000004814"/>
    </source>
</evidence>
<protein>
    <submittedName>
        <fullName evidence="1">Uncharacterized protein</fullName>
    </submittedName>
</protein>
<reference evidence="1 2" key="1">
    <citation type="submission" date="2008-03" db="EMBL/GenBank/DDBJ databases">
        <title>Sequencing of the draft genome and assembly of Burkholderia ambifaria MEX-5.</title>
        <authorList>
            <consortium name="US DOE Joint Genome Institute (JGI-PGF)"/>
            <person name="Copeland A."/>
            <person name="Lucas S."/>
            <person name="Lapidus A."/>
            <person name="Glavina del Rio T."/>
            <person name="Dalin E."/>
            <person name="Tice H."/>
            <person name="Bruce D."/>
            <person name="Goodwin L."/>
            <person name="Pitluck S."/>
            <person name="Larimer F."/>
            <person name="Land M.L."/>
            <person name="Hauser L."/>
            <person name="Tiedje J."/>
            <person name="Richardson P."/>
        </authorList>
    </citation>
    <scope>NUCLEOTIDE SEQUENCE [LARGE SCALE GENOMIC DNA]</scope>
    <source>
        <strain evidence="1 2">MEX-5</strain>
    </source>
</reference>
<name>B1TFW3_9BURK</name>
<proteinExistence type="predicted"/>
<dbReference type="Proteomes" id="UP000004814">
    <property type="component" value="Unassembled WGS sequence"/>
</dbReference>
<dbReference type="EMBL" id="ABLK01000438">
    <property type="protein sequence ID" value="EDT37539.1"/>
    <property type="molecule type" value="Genomic_DNA"/>
</dbReference>
<accession>B1TFW3</accession>
<sequence>MIRIASVRFSRCRNTVSSFSASQPTTGHCRTSAFDTNGVGRHALIA</sequence>
<organism evidence="1 2">
    <name type="scientific">Burkholderia ambifaria MEX-5</name>
    <dbReference type="NCBI Taxonomy" id="396597"/>
    <lineage>
        <taxon>Bacteria</taxon>
        <taxon>Pseudomonadati</taxon>
        <taxon>Pseudomonadota</taxon>
        <taxon>Betaproteobacteria</taxon>
        <taxon>Burkholderiales</taxon>
        <taxon>Burkholderiaceae</taxon>
        <taxon>Burkholderia</taxon>
        <taxon>Burkholderia cepacia complex</taxon>
    </lineage>
</organism>